<evidence type="ECO:0000313" key="1">
    <source>
        <dbReference type="EMBL" id="QGY38907.1"/>
    </source>
</evidence>
<sequence length="161" mass="18055">MAFRRRGLWRQWKASASVIFFLCLSGMLFFEFGGGRSAIAPASGLSGMVAVKGTVRVEDLGLTGEEVGRLNRAVESHKTMFTKVALFLDYSGDSRMTDKTVLVMAMILETGGDCEVRSWGRKVSRAELVSQVALYMDKAAIEYERFLKYPDVKKNFRSLYI</sequence>
<gene>
    <name evidence="1" type="ORF">GM415_01720</name>
</gene>
<dbReference type="Proteomes" id="UP000428328">
    <property type="component" value="Chromosome"/>
</dbReference>
<dbReference type="KEGG" id="psel:GM415_01720"/>
<reference evidence="1 2" key="1">
    <citation type="submission" date="2019-11" db="EMBL/GenBank/DDBJ databases">
        <authorList>
            <person name="Zheng R.K."/>
            <person name="Sun C.M."/>
        </authorList>
    </citation>
    <scope>NUCLEOTIDE SEQUENCE [LARGE SCALE GENOMIC DNA]</scope>
    <source>
        <strain evidence="1 2">SRB007</strain>
    </source>
</reference>
<protein>
    <submittedName>
        <fullName evidence="1">Uncharacterized protein</fullName>
    </submittedName>
</protein>
<proteinExistence type="predicted"/>
<accession>A0A6I6JFV8</accession>
<dbReference type="EMBL" id="CP046400">
    <property type="protein sequence ID" value="QGY38907.1"/>
    <property type="molecule type" value="Genomic_DNA"/>
</dbReference>
<organism evidence="1 2">
    <name type="scientific">Pseudodesulfovibrio cashew</name>
    <dbReference type="NCBI Taxonomy" id="2678688"/>
    <lineage>
        <taxon>Bacteria</taxon>
        <taxon>Pseudomonadati</taxon>
        <taxon>Thermodesulfobacteriota</taxon>
        <taxon>Desulfovibrionia</taxon>
        <taxon>Desulfovibrionales</taxon>
        <taxon>Desulfovibrionaceae</taxon>
    </lineage>
</organism>
<keyword evidence="2" id="KW-1185">Reference proteome</keyword>
<name>A0A6I6JFV8_9BACT</name>
<dbReference type="AlphaFoldDB" id="A0A6I6JFV8"/>
<evidence type="ECO:0000313" key="2">
    <source>
        <dbReference type="Proteomes" id="UP000428328"/>
    </source>
</evidence>